<keyword evidence="4" id="KW-1185">Reference proteome</keyword>
<protein>
    <recommendedName>
        <fullName evidence="2">Phage integrase central domain-containing protein</fullName>
    </recommendedName>
</protein>
<keyword evidence="1" id="KW-0238">DNA-binding</keyword>
<feature type="domain" description="Phage integrase central" evidence="2">
    <location>
        <begin position="1"/>
        <end position="59"/>
    </location>
</feature>
<reference evidence="3 4" key="1">
    <citation type="submission" date="2022-03" db="EMBL/GenBank/DDBJ databases">
        <authorList>
            <person name="Koch H."/>
        </authorList>
    </citation>
    <scope>NUCLEOTIDE SEQUENCE [LARGE SCALE GENOMIC DNA]</scope>
    <source>
        <strain evidence="3 4">G1</strain>
    </source>
</reference>
<dbReference type="Proteomes" id="UP001295463">
    <property type="component" value="Chromosome"/>
</dbReference>
<accession>A0ABN8HK32</accession>
<evidence type="ECO:0000259" key="2">
    <source>
        <dbReference type="Pfam" id="PF22022"/>
    </source>
</evidence>
<organism evidence="3 4">
    <name type="scientific">Trichlorobacter ammonificans</name>
    <dbReference type="NCBI Taxonomy" id="2916410"/>
    <lineage>
        <taxon>Bacteria</taxon>
        <taxon>Pseudomonadati</taxon>
        <taxon>Thermodesulfobacteriota</taxon>
        <taxon>Desulfuromonadia</taxon>
        <taxon>Geobacterales</taxon>
        <taxon>Geobacteraceae</taxon>
        <taxon>Trichlorobacter</taxon>
    </lineage>
</organism>
<name>A0ABN8HK32_9BACT</name>
<dbReference type="Gene3D" id="1.10.150.130">
    <property type="match status" value="1"/>
</dbReference>
<sequence>MPLEEVKAPDPLKALQRVEARGLLETAHRVKTIIAQVLRHAIVHGRRADRDCTADVKGAIRAALSKVMLAGKGLNVIFS</sequence>
<proteinExistence type="predicted"/>
<dbReference type="Pfam" id="PF22022">
    <property type="entry name" value="Phage_int_M"/>
    <property type="match status" value="1"/>
</dbReference>
<dbReference type="InterPro" id="IPR010998">
    <property type="entry name" value="Integrase_recombinase_N"/>
</dbReference>
<gene>
    <name evidence="3" type="ORF">GEAMG1_2111</name>
</gene>
<dbReference type="RefSeq" id="WP_305732730.1">
    <property type="nucleotide sequence ID" value="NZ_OW150024.1"/>
</dbReference>
<dbReference type="EMBL" id="OW150024">
    <property type="protein sequence ID" value="CAH2031946.1"/>
    <property type="molecule type" value="Genomic_DNA"/>
</dbReference>
<evidence type="ECO:0000313" key="3">
    <source>
        <dbReference type="EMBL" id="CAH2031946.1"/>
    </source>
</evidence>
<dbReference type="InterPro" id="IPR053876">
    <property type="entry name" value="Phage_int_M"/>
</dbReference>
<evidence type="ECO:0000313" key="4">
    <source>
        <dbReference type="Proteomes" id="UP001295463"/>
    </source>
</evidence>
<evidence type="ECO:0000256" key="1">
    <source>
        <dbReference type="ARBA" id="ARBA00023125"/>
    </source>
</evidence>